<evidence type="ECO:0000259" key="2">
    <source>
        <dbReference type="Pfam" id="PF20985"/>
    </source>
</evidence>
<dbReference type="GeneID" id="101862305"/>
<dbReference type="Gene3D" id="1.10.132.130">
    <property type="match status" value="1"/>
</dbReference>
<sequence>MRETDKSLPADHIINMSPNIVVNNVNDKRLYLVYDGIYMLHRLNWPTSSTCHAYQTMRNNSIPPENIVHMSYDDVAHDPENPIQGNLVTLPTGPNLYPGCEMDYRKEEVTPEVFLKVLTGDKEGVKKLIGRDGKVIDSGPDDRLFVYMIDHGGPGVFFFPGFVELHNTDLNNALKQMYREKRYKEMVLYMEACHSGSMFEGLLPNNINIYITTSANPNENARMCCWDEFRKVYVGGVYDNAWLYNSDKANLHKETLYQQYEVVKEACEKPKDGSHPQQYGDLSMNKEVLAQFQAKTEQYTPGMCLNTQETDGHIQGPEFTFAGIDLNNPALDMVQIATTARRLIESRDLSSQKREELKAKLRHMMLVKEKAESLTKDLVKAAMSSPRGVTETDILTGKERVENSECYKAALSLFSARCPGINMGRYPFARRNLQAFINLCNHQPQTDVMNAILKVTEKYGICRAL</sequence>
<proteinExistence type="inferred from homology"/>
<accession>A0ABM1AAK1</accession>
<name>A0ABM1AAK1_APLCA</name>
<keyword evidence="3" id="KW-1185">Reference proteome</keyword>
<dbReference type="PIRSF" id="PIRSF019663">
    <property type="entry name" value="Legumain"/>
    <property type="match status" value="1"/>
</dbReference>
<gene>
    <name evidence="4" type="primary">LOC101862305</name>
</gene>
<dbReference type="RefSeq" id="XP_012944019.2">
    <property type="nucleotide sequence ID" value="XM_013088565.2"/>
</dbReference>
<dbReference type="CDD" id="cd21115">
    <property type="entry name" value="legumain_C"/>
    <property type="match status" value="1"/>
</dbReference>
<dbReference type="Pfam" id="PF01650">
    <property type="entry name" value="Peptidase_C13"/>
    <property type="match status" value="1"/>
</dbReference>
<dbReference type="Proteomes" id="UP000694888">
    <property type="component" value="Unplaced"/>
</dbReference>
<protein>
    <submittedName>
        <fullName evidence="4">Legumain</fullName>
    </submittedName>
</protein>
<dbReference type="Gene3D" id="3.40.50.1460">
    <property type="match status" value="1"/>
</dbReference>
<evidence type="ECO:0000313" key="4">
    <source>
        <dbReference type="RefSeq" id="XP_012944019.2"/>
    </source>
</evidence>
<organism evidence="3 4">
    <name type="scientific">Aplysia californica</name>
    <name type="common">California sea hare</name>
    <dbReference type="NCBI Taxonomy" id="6500"/>
    <lineage>
        <taxon>Eukaryota</taxon>
        <taxon>Metazoa</taxon>
        <taxon>Spiralia</taxon>
        <taxon>Lophotrochozoa</taxon>
        <taxon>Mollusca</taxon>
        <taxon>Gastropoda</taxon>
        <taxon>Heterobranchia</taxon>
        <taxon>Euthyneura</taxon>
        <taxon>Tectipleura</taxon>
        <taxon>Aplysiida</taxon>
        <taxon>Aplysioidea</taxon>
        <taxon>Aplysiidae</taxon>
        <taxon>Aplysia</taxon>
    </lineage>
</organism>
<dbReference type="PRINTS" id="PR00776">
    <property type="entry name" value="HEMOGLOBNASE"/>
</dbReference>
<feature type="domain" description="Legumain prodomain" evidence="2">
    <location>
        <begin position="356"/>
        <end position="453"/>
    </location>
</feature>
<dbReference type="Pfam" id="PF20985">
    <property type="entry name" value="Legum_prodom"/>
    <property type="match status" value="1"/>
</dbReference>
<dbReference type="InterPro" id="IPR046427">
    <property type="entry name" value="Legumain_prodom_sf"/>
</dbReference>
<reference evidence="4" key="1">
    <citation type="submission" date="2025-08" db="UniProtKB">
        <authorList>
            <consortium name="RefSeq"/>
        </authorList>
    </citation>
    <scope>IDENTIFICATION</scope>
</reference>
<comment type="similarity">
    <text evidence="1">Belongs to the peptidase C13 family.</text>
</comment>
<dbReference type="InterPro" id="IPR048501">
    <property type="entry name" value="Legum_prodom"/>
</dbReference>
<dbReference type="InterPro" id="IPR001096">
    <property type="entry name" value="Peptidase_C13"/>
</dbReference>
<evidence type="ECO:0000313" key="3">
    <source>
        <dbReference type="Proteomes" id="UP000694888"/>
    </source>
</evidence>
<dbReference type="PANTHER" id="PTHR12000:SF42">
    <property type="entry name" value="LEGUMAIN"/>
    <property type="match status" value="1"/>
</dbReference>
<evidence type="ECO:0000256" key="1">
    <source>
        <dbReference type="ARBA" id="ARBA00009941"/>
    </source>
</evidence>
<dbReference type="PANTHER" id="PTHR12000">
    <property type="entry name" value="HEMOGLOBINASE FAMILY MEMBER"/>
    <property type="match status" value="1"/>
</dbReference>